<protein>
    <submittedName>
        <fullName evidence="1">Uncharacterized protein</fullName>
    </submittedName>
</protein>
<evidence type="ECO:0000313" key="1">
    <source>
        <dbReference type="EMBL" id="KAL1836632.1"/>
    </source>
</evidence>
<accession>A0ABR3V4D3</accession>
<proteinExistence type="predicted"/>
<dbReference type="Proteomes" id="UP001586593">
    <property type="component" value="Unassembled WGS sequence"/>
</dbReference>
<gene>
    <name evidence="1" type="ORF">VTK73DRAFT_5003</name>
</gene>
<sequence length="106" mass="12020">MAAQATRCASSTKTWSYDCRQSIILLPETRDVTSRYSSVVRQPVTEPFLPELSESTAQQAAQENDMMNGDILPCYPYWSFSQEDIEYGSYQHARLGDTTRRATLLS</sequence>
<reference evidence="1 2" key="1">
    <citation type="journal article" date="2024" name="Commun. Biol.">
        <title>Comparative genomic analysis of thermophilic fungi reveals convergent evolutionary adaptations and gene losses.</title>
        <authorList>
            <person name="Steindorff A.S."/>
            <person name="Aguilar-Pontes M.V."/>
            <person name="Robinson A.J."/>
            <person name="Andreopoulos B."/>
            <person name="LaButti K."/>
            <person name="Kuo A."/>
            <person name="Mondo S."/>
            <person name="Riley R."/>
            <person name="Otillar R."/>
            <person name="Haridas S."/>
            <person name="Lipzen A."/>
            <person name="Grimwood J."/>
            <person name="Schmutz J."/>
            <person name="Clum A."/>
            <person name="Reid I.D."/>
            <person name="Moisan M.C."/>
            <person name="Butler G."/>
            <person name="Nguyen T.T.M."/>
            <person name="Dewar K."/>
            <person name="Conant G."/>
            <person name="Drula E."/>
            <person name="Henrissat B."/>
            <person name="Hansel C."/>
            <person name="Singer S."/>
            <person name="Hutchinson M.I."/>
            <person name="de Vries R.P."/>
            <person name="Natvig D.O."/>
            <person name="Powell A.J."/>
            <person name="Tsang A."/>
            <person name="Grigoriev I.V."/>
        </authorList>
    </citation>
    <scope>NUCLEOTIDE SEQUENCE [LARGE SCALE GENOMIC DNA]</scope>
    <source>
        <strain evidence="1 2">ATCC 24622</strain>
    </source>
</reference>
<evidence type="ECO:0000313" key="2">
    <source>
        <dbReference type="Proteomes" id="UP001586593"/>
    </source>
</evidence>
<organism evidence="1 2">
    <name type="scientific">Phialemonium thermophilum</name>
    <dbReference type="NCBI Taxonomy" id="223376"/>
    <lineage>
        <taxon>Eukaryota</taxon>
        <taxon>Fungi</taxon>
        <taxon>Dikarya</taxon>
        <taxon>Ascomycota</taxon>
        <taxon>Pezizomycotina</taxon>
        <taxon>Sordariomycetes</taxon>
        <taxon>Sordariomycetidae</taxon>
        <taxon>Cephalothecales</taxon>
        <taxon>Cephalothecaceae</taxon>
        <taxon>Phialemonium</taxon>
    </lineage>
</organism>
<dbReference type="EMBL" id="JAZHXJ010002801">
    <property type="protein sequence ID" value="KAL1836632.1"/>
    <property type="molecule type" value="Genomic_DNA"/>
</dbReference>
<comment type="caution">
    <text evidence="1">The sequence shown here is derived from an EMBL/GenBank/DDBJ whole genome shotgun (WGS) entry which is preliminary data.</text>
</comment>
<keyword evidence="2" id="KW-1185">Reference proteome</keyword>
<name>A0ABR3V4D3_9PEZI</name>